<reference evidence="1 2" key="1">
    <citation type="submission" date="2018-01" db="EMBL/GenBank/DDBJ databases">
        <title>Genome characterization of the sugarcane-associated fungus Trichoderma ghanense CCMA-1212 and their application in lignocelulose bioconversion.</title>
        <authorList>
            <person name="Steindorff A.S."/>
            <person name="Mendes T.D."/>
            <person name="Vilela E.S.D."/>
            <person name="Rodrigues D.S."/>
            <person name="Formighieri E.F."/>
            <person name="Melo I.S."/>
            <person name="Favaro L.C.L."/>
        </authorList>
    </citation>
    <scope>NUCLEOTIDE SEQUENCE [LARGE SCALE GENOMIC DNA]</scope>
    <source>
        <strain evidence="1 2">CCMA-1212</strain>
    </source>
</reference>
<evidence type="ECO:0000313" key="1">
    <source>
        <dbReference type="EMBL" id="TFB05733.1"/>
    </source>
</evidence>
<dbReference type="Proteomes" id="UP001642720">
    <property type="component" value="Unassembled WGS sequence"/>
</dbReference>
<proteinExistence type="predicted"/>
<comment type="caution">
    <text evidence="1">The sequence shown here is derived from an EMBL/GenBank/DDBJ whole genome shotgun (WGS) entry which is preliminary data.</text>
</comment>
<name>A0ABY2HBW2_9HYPO</name>
<evidence type="ECO:0000313" key="2">
    <source>
        <dbReference type="Proteomes" id="UP001642720"/>
    </source>
</evidence>
<protein>
    <submittedName>
        <fullName evidence="1">Uncharacterized protein</fullName>
    </submittedName>
</protein>
<dbReference type="EMBL" id="PPTA01000002">
    <property type="protein sequence ID" value="TFB05733.1"/>
    <property type="molecule type" value="Genomic_DNA"/>
</dbReference>
<dbReference type="RefSeq" id="XP_073561934.1">
    <property type="nucleotide sequence ID" value="XM_073699161.1"/>
</dbReference>
<accession>A0ABY2HBW2</accession>
<keyword evidence="2" id="KW-1185">Reference proteome</keyword>
<gene>
    <name evidence="1" type="ORF">CCMA1212_001744</name>
</gene>
<organism evidence="1 2">
    <name type="scientific">Trichoderma ghanense</name>
    <dbReference type="NCBI Taxonomy" id="65468"/>
    <lineage>
        <taxon>Eukaryota</taxon>
        <taxon>Fungi</taxon>
        <taxon>Dikarya</taxon>
        <taxon>Ascomycota</taxon>
        <taxon>Pezizomycotina</taxon>
        <taxon>Sordariomycetes</taxon>
        <taxon>Hypocreomycetidae</taxon>
        <taxon>Hypocreales</taxon>
        <taxon>Hypocreaceae</taxon>
        <taxon>Trichoderma</taxon>
    </lineage>
</organism>
<sequence length="136" mass="15329">MLIRTLHHPLGASYSVLRTHYTLVFDRPKCRHISLNWATLASNPRTSSINFEDTAYLLVVKYGAGAGDGKQKVLRKQGDTVHLSGDKDPGRPRKRMPLPFFPLLYMYCAHVLCSSALFLESCHSTLALMRILQVTQ</sequence>
<dbReference type="GeneID" id="300573611"/>